<reference evidence="1" key="1">
    <citation type="submission" date="2020-03" db="EMBL/GenBank/DDBJ databases">
        <authorList>
            <person name="Weist P."/>
        </authorList>
    </citation>
    <scope>NUCLEOTIDE SEQUENCE</scope>
</reference>
<organism evidence="1 2">
    <name type="scientific">Pleuronectes platessa</name>
    <name type="common">European plaice</name>
    <dbReference type="NCBI Taxonomy" id="8262"/>
    <lineage>
        <taxon>Eukaryota</taxon>
        <taxon>Metazoa</taxon>
        <taxon>Chordata</taxon>
        <taxon>Craniata</taxon>
        <taxon>Vertebrata</taxon>
        <taxon>Euteleostomi</taxon>
        <taxon>Actinopterygii</taxon>
        <taxon>Neopterygii</taxon>
        <taxon>Teleostei</taxon>
        <taxon>Neoteleostei</taxon>
        <taxon>Acanthomorphata</taxon>
        <taxon>Carangaria</taxon>
        <taxon>Pleuronectiformes</taxon>
        <taxon>Pleuronectoidei</taxon>
        <taxon>Pleuronectidae</taxon>
        <taxon>Pleuronectes</taxon>
    </lineage>
</organism>
<protein>
    <submittedName>
        <fullName evidence="1">Uncharacterized protein</fullName>
    </submittedName>
</protein>
<accession>A0A9N7TPC0</accession>
<dbReference type="Proteomes" id="UP001153269">
    <property type="component" value="Unassembled WGS sequence"/>
</dbReference>
<dbReference type="EMBL" id="CADEAL010000208">
    <property type="protein sequence ID" value="CAB1416442.1"/>
    <property type="molecule type" value="Genomic_DNA"/>
</dbReference>
<dbReference type="AlphaFoldDB" id="A0A9N7TPC0"/>
<keyword evidence="2" id="KW-1185">Reference proteome</keyword>
<comment type="caution">
    <text evidence="1">The sequence shown here is derived from an EMBL/GenBank/DDBJ whole genome shotgun (WGS) entry which is preliminary data.</text>
</comment>
<sequence>MKSRLGSRFPRKLPAPDQLSLCSAFSHQAVVGLVAARPMRDMDYVAGCHLSNPGREMGHFGIGRLGIM</sequence>
<proteinExistence type="predicted"/>
<evidence type="ECO:0000313" key="2">
    <source>
        <dbReference type="Proteomes" id="UP001153269"/>
    </source>
</evidence>
<name>A0A9N7TPC0_PLEPL</name>
<evidence type="ECO:0000313" key="1">
    <source>
        <dbReference type="EMBL" id="CAB1416442.1"/>
    </source>
</evidence>
<gene>
    <name evidence="1" type="ORF">PLEPLA_LOCUS4233</name>
</gene>